<sequence>NISTGAGRERTAILERVSLDPAGSLPAVLGSGCGSVHSPVAGAEASPTPKRAYQQKTNDADCFPCSPDCAGK</sequence>
<dbReference type="Proteomes" id="UP001519460">
    <property type="component" value="Unassembled WGS sequence"/>
</dbReference>
<gene>
    <name evidence="1" type="ORF">BaRGS_00030361</name>
</gene>
<keyword evidence="2" id="KW-1185">Reference proteome</keyword>
<evidence type="ECO:0000313" key="2">
    <source>
        <dbReference type="Proteomes" id="UP001519460"/>
    </source>
</evidence>
<protein>
    <submittedName>
        <fullName evidence="1">Uncharacterized protein</fullName>
    </submittedName>
</protein>
<dbReference type="EMBL" id="JACVVK020000327">
    <property type="protein sequence ID" value="KAK7478357.1"/>
    <property type="molecule type" value="Genomic_DNA"/>
</dbReference>
<name>A0ABD0JTJ9_9CAEN</name>
<comment type="caution">
    <text evidence="1">The sequence shown here is derived from an EMBL/GenBank/DDBJ whole genome shotgun (WGS) entry which is preliminary data.</text>
</comment>
<reference evidence="1 2" key="1">
    <citation type="journal article" date="2023" name="Sci. Data">
        <title>Genome assembly of the Korean intertidal mud-creeper Batillaria attramentaria.</title>
        <authorList>
            <person name="Patra A.K."/>
            <person name="Ho P.T."/>
            <person name="Jun S."/>
            <person name="Lee S.J."/>
            <person name="Kim Y."/>
            <person name="Won Y.J."/>
        </authorList>
    </citation>
    <scope>NUCLEOTIDE SEQUENCE [LARGE SCALE GENOMIC DNA]</scope>
    <source>
        <strain evidence="1">Wonlab-2016</strain>
    </source>
</reference>
<organism evidence="1 2">
    <name type="scientific">Batillaria attramentaria</name>
    <dbReference type="NCBI Taxonomy" id="370345"/>
    <lineage>
        <taxon>Eukaryota</taxon>
        <taxon>Metazoa</taxon>
        <taxon>Spiralia</taxon>
        <taxon>Lophotrochozoa</taxon>
        <taxon>Mollusca</taxon>
        <taxon>Gastropoda</taxon>
        <taxon>Caenogastropoda</taxon>
        <taxon>Sorbeoconcha</taxon>
        <taxon>Cerithioidea</taxon>
        <taxon>Batillariidae</taxon>
        <taxon>Batillaria</taxon>
    </lineage>
</organism>
<proteinExistence type="predicted"/>
<dbReference type="AlphaFoldDB" id="A0ABD0JTJ9"/>
<feature type="non-terminal residue" evidence="1">
    <location>
        <position position="1"/>
    </location>
</feature>
<feature type="non-terminal residue" evidence="1">
    <location>
        <position position="72"/>
    </location>
</feature>
<evidence type="ECO:0000313" key="1">
    <source>
        <dbReference type="EMBL" id="KAK7478357.1"/>
    </source>
</evidence>
<accession>A0ABD0JTJ9</accession>